<sequence length="325" mass="35888">MKTRILGKDLQVSTVGFGCMGISYAYGEPMEKSDAVALLRSAAESGCTFFDTAECYVGEGSNNEEIVGEVLAPFRGKVQIATKFGVRHEGTSLLCDSRAETIRASVEGSLRRLNVECLDLYYQHRIDPKIPAEEVASVMAALIKEEKIAHWGISEANEEYLWKAHAVCPVTAVQNRYSMMFREYETLFPVLEKLNVGFVAFSPLANGFLSAQYTGETKFDSSADYRGAMPQFQKDAFKQNEELTALLKKTAAEKHATTAQIALAWMIGKKPYIVPIPGTTKPERMKENAHSAEIRLTEKEIQNIDAALGSMKMSGVFGGHTCLEK</sequence>
<dbReference type="GO" id="GO:0016491">
    <property type="term" value="F:oxidoreductase activity"/>
    <property type="evidence" value="ECO:0007669"/>
    <property type="project" value="UniProtKB-KW"/>
</dbReference>
<organism evidence="3 4">
    <name type="scientific">Fibrobacter intestinalis</name>
    <dbReference type="NCBI Taxonomy" id="28122"/>
    <lineage>
        <taxon>Bacteria</taxon>
        <taxon>Pseudomonadati</taxon>
        <taxon>Fibrobacterota</taxon>
        <taxon>Fibrobacteria</taxon>
        <taxon>Fibrobacterales</taxon>
        <taxon>Fibrobacteraceae</taxon>
        <taxon>Fibrobacter</taxon>
    </lineage>
</organism>
<dbReference type="Gene3D" id="3.20.20.100">
    <property type="entry name" value="NADP-dependent oxidoreductase domain"/>
    <property type="match status" value="1"/>
</dbReference>
<dbReference type="InterPro" id="IPR023210">
    <property type="entry name" value="NADP_OxRdtase_dom"/>
</dbReference>
<protein>
    <submittedName>
        <fullName evidence="3">Predicted oxidoreductase</fullName>
    </submittedName>
</protein>
<dbReference type="PANTHER" id="PTHR43625:SF77">
    <property type="entry name" value="ALDO-KETO REDUCTASE"/>
    <property type="match status" value="1"/>
</dbReference>
<keyword evidence="1" id="KW-0560">Oxidoreductase</keyword>
<dbReference type="RefSeq" id="WP_078775912.1">
    <property type="nucleotide sequence ID" value="NZ_FUWU01000010.1"/>
</dbReference>
<dbReference type="EMBL" id="FUWU01000010">
    <property type="protein sequence ID" value="SJZ52184.1"/>
    <property type="molecule type" value="Genomic_DNA"/>
</dbReference>
<dbReference type="Proteomes" id="UP000190449">
    <property type="component" value="Unassembled WGS sequence"/>
</dbReference>
<gene>
    <name evidence="3" type="ORF">SAMN02745108_00848</name>
</gene>
<name>A0A1T4LCE7_9BACT</name>
<proteinExistence type="predicted"/>
<dbReference type="InterPro" id="IPR036812">
    <property type="entry name" value="NAD(P)_OxRdtase_dom_sf"/>
</dbReference>
<dbReference type="CDD" id="cd19078">
    <property type="entry name" value="AKR_AKR13C1_2"/>
    <property type="match status" value="1"/>
</dbReference>
<dbReference type="InterPro" id="IPR050791">
    <property type="entry name" value="Aldo-Keto_reductase"/>
</dbReference>
<evidence type="ECO:0000256" key="1">
    <source>
        <dbReference type="ARBA" id="ARBA00023002"/>
    </source>
</evidence>
<evidence type="ECO:0000259" key="2">
    <source>
        <dbReference type="Pfam" id="PF00248"/>
    </source>
</evidence>
<accession>A0A1T4LCE7</accession>
<reference evidence="3 4" key="1">
    <citation type="submission" date="2017-02" db="EMBL/GenBank/DDBJ databases">
        <authorList>
            <person name="Peterson S.W."/>
        </authorList>
    </citation>
    <scope>NUCLEOTIDE SEQUENCE [LARGE SCALE GENOMIC DNA]</scope>
    <source>
        <strain evidence="3 4">ATCC 43854</strain>
    </source>
</reference>
<evidence type="ECO:0000313" key="4">
    <source>
        <dbReference type="Proteomes" id="UP000190449"/>
    </source>
</evidence>
<dbReference type="Pfam" id="PF00248">
    <property type="entry name" value="Aldo_ket_red"/>
    <property type="match status" value="1"/>
</dbReference>
<dbReference type="AlphaFoldDB" id="A0A1T4LCE7"/>
<dbReference type="STRING" id="28122.SAMN02745108_00848"/>
<dbReference type="SUPFAM" id="SSF51430">
    <property type="entry name" value="NAD(P)-linked oxidoreductase"/>
    <property type="match status" value="1"/>
</dbReference>
<feature type="domain" description="NADP-dependent oxidoreductase" evidence="2">
    <location>
        <begin position="15"/>
        <end position="307"/>
    </location>
</feature>
<evidence type="ECO:0000313" key="3">
    <source>
        <dbReference type="EMBL" id="SJZ52184.1"/>
    </source>
</evidence>
<dbReference type="PANTHER" id="PTHR43625">
    <property type="entry name" value="AFLATOXIN B1 ALDEHYDE REDUCTASE"/>
    <property type="match status" value="1"/>
</dbReference>
<dbReference type="GO" id="GO:0005737">
    <property type="term" value="C:cytoplasm"/>
    <property type="evidence" value="ECO:0007669"/>
    <property type="project" value="TreeGrafter"/>
</dbReference>